<dbReference type="PANTHER" id="PTHR13847">
    <property type="entry name" value="SARCOSINE DEHYDROGENASE-RELATED"/>
    <property type="match status" value="1"/>
</dbReference>
<dbReference type="EC" id="1.-.-.-" evidence="3"/>
<dbReference type="GO" id="GO:0016491">
    <property type="term" value="F:oxidoreductase activity"/>
    <property type="evidence" value="ECO:0007669"/>
    <property type="project" value="UniProtKB-KW"/>
</dbReference>
<dbReference type="RefSeq" id="WP_382419877.1">
    <property type="nucleotide sequence ID" value="NZ_JBHSCW010000001.1"/>
</dbReference>
<sequence length="429" mass="47324">MKHEDAIDSYYRASLSVPPLRPSLQESVQADVCVIGGGYTGLSTALELAERGLDVVLLEARSIGWGASGRNGGQVCSGFSAYTDKLEAAVGREDARRLFDMAEEAKTIIRNRVETHDIACDLKWGYYLAAERPRELRDVEAWQEDWARNYDYHQLKVVPTAEDSRRHVNSPLYIGGIHDAGAGHLHPLAYCLGLARAAETAGVRIFEQSPVSRIKRGASPGAQTESGPEVHAKFLVMACNAHLGQLVPELARTIMPVGTYMAATPPLGESRAAELIPTDEAVADLKFVLNYYRLSADHRLLFGGRVSYSTMMPPDLPRAMRRSMLRVFPQLAEVDFDYVWGGYVAITMDRAPHLGRLDETVYFAQGYSGQGVSLSAIAGRVLAEAISGQAARFDIFARLPHQPFPGGRFLRTPMLALAMLWYRLRDLMP</sequence>
<organism evidence="3 4">
    <name type="scientific">Fodinicurvata halophila</name>
    <dbReference type="NCBI Taxonomy" id="1419723"/>
    <lineage>
        <taxon>Bacteria</taxon>
        <taxon>Pseudomonadati</taxon>
        <taxon>Pseudomonadota</taxon>
        <taxon>Alphaproteobacteria</taxon>
        <taxon>Rhodospirillales</taxon>
        <taxon>Rhodovibrionaceae</taxon>
        <taxon>Fodinicurvata</taxon>
    </lineage>
</organism>
<keyword evidence="1 3" id="KW-0560">Oxidoreductase</keyword>
<gene>
    <name evidence="3" type="ORF">ACFOW6_00040</name>
</gene>
<comment type="caution">
    <text evidence="3">The sequence shown here is derived from an EMBL/GenBank/DDBJ whole genome shotgun (WGS) entry which is preliminary data.</text>
</comment>
<dbReference type="InterPro" id="IPR006076">
    <property type="entry name" value="FAD-dep_OxRdtase"/>
</dbReference>
<dbReference type="SUPFAM" id="SSF51905">
    <property type="entry name" value="FAD/NAD(P)-binding domain"/>
    <property type="match status" value="1"/>
</dbReference>
<evidence type="ECO:0000313" key="4">
    <source>
        <dbReference type="Proteomes" id="UP001595799"/>
    </source>
</evidence>
<dbReference type="PANTHER" id="PTHR13847:SF281">
    <property type="entry name" value="FAD DEPENDENT OXIDOREDUCTASE DOMAIN-CONTAINING PROTEIN"/>
    <property type="match status" value="1"/>
</dbReference>
<evidence type="ECO:0000259" key="2">
    <source>
        <dbReference type="Pfam" id="PF01266"/>
    </source>
</evidence>
<dbReference type="InterPro" id="IPR036188">
    <property type="entry name" value="FAD/NAD-bd_sf"/>
</dbReference>
<dbReference type="Gene3D" id="3.50.50.60">
    <property type="entry name" value="FAD/NAD(P)-binding domain"/>
    <property type="match status" value="1"/>
</dbReference>
<reference evidence="4" key="1">
    <citation type="journal article" date="2019" name="Int. J. Syst. Evol. Microbiol.">
        <title>The Global Catalogue of Microorganisms (GCM) 10K type strain sequencing project: providing services to taxonomists for standard genome sequencing and annotation.</title>
        <authorList>
            <consortium name="The Broad Institute Genomics Platform"/>
            <consortium name="The Broad Institute Genome Sequencing Center for Infectious Disease"/>
            <person name="Wu L."/>
            <person name="Ma J."/>
        </authorList>
    </citation>
    <scope>NUCLEOTIDE SEQUENCE [LARGE SCALE GENOMIC DNA]</scope>
    <source>
        <strain evidence="4">CECT 8472</strain>
    </source>
</reference>
<dbReference type="Gene3D" id="3.30.9.10">
    <property type="entry name" value="D-Amino Acid Oxidase, subunit A, domain 2"/>
    <property type="match status" value="1"/>
</dbReference>
<evidence type="ECO:0000256" key="1">
    <source>
        <dbReference type="ARBA" id="ARBA00023002"/>
    </source>
</evidence>
<dbReference type="Pfam" id="PF01266">
    <property type="entry name" value="DAO"/>
    <property type="match status" value="1"/>
</dbReference>
<evidence type="ECO:0000313" key="3">
    <source>
        <dbReference type="EMBL" id="MFC4349923.1"/>
    </source>
</evidence>
<keyword evidence="4" id="KW-1185">Reference proteome</keyword>
<dbReference type="Proteomes" id="UP001595799">
    <property type="component" value="Unassembled WGS sequence"/>
</dbReference>
<protein>
    <submittedName>
        <fullName evidence="3">NAD(P)/FAD-dependent oxidoreductase</fullName>
        <ecNumber evidence="3">1.-.-.-</ecNumber>
    </submittedName>
</protein>
<name>A0ABV8UGK5_9PROT</name>
<dbReference type="EMBL" id="JBHSCW010000001">
    <property type="protein sequence ID" value="MFC4349923.1"/>
    <property type="molecule type" value="Genomic_DNA"/>
</dbReference>
<feature type="domain" description="FAD dependent oxidoreductase" evidence="2">
    <location>
        <begin position="31"/>
        <end position="384"/>
    </location>
</feature>
<accession>A0ABV8UGK5</accession>
<proteinExistence type="predicted"/>